<proteinExistence type="predicted"/>
<dbReference type="EMBL" id="MU003517">
    <property type="protein sequence ID" value="KAF2468145.1"/>
    <property type="molecule type" value="Genomic_DNA"/>
</dbReference>
<protein>
    <submittedName>
        <fullName evidence="1">Kinase-like protein</fullName>
    </submittedName>
</protein>
<accession>A0ACB6QNN3</accession>
<organism evidence="1 2">
    <name type="scientific">Lindgomyces ingoldianus</name>
    <dbReference type="NCBI Taxonomy" id="673940"/>
    <lineage>
        <taxon>Eukaryota</taxon>
        <taxon>Fungi</taxon>
        <taxon>Dikarya</taxon>
        <taxon>Ascomycota</taxon>
        <taxon>Pezizomycotina</taxon>
        <taxon>Dothideomycetes</taxon>
        <taxon>Pleosporomycetidae</taxon>
        <taxon>Pleosporales</taxon>
        <taxon>Lindgomycetaceae</taxon>
        <taxon>Lindgomyces</taxon>
    </lineage>
</organism>
<sequence>MDPSGVHVEKHIETPDFQYISPDNVASSIQEVVFRRGGVTIARISPTLLVKYGDDVHIIEAKTLRYIAQNTSIPVPRVFAAYTHGPFDRDEEWSSKYDTYIFMDYLDGQPLDQAWSQLKEKEKSTILAELGDFIAQLRAIPTSGYIGSIDHGPLRDSILEYFPVKGPFASEQEFNTTLIDAFCKSFRGEVRPYLTGMLNAHSHKIVFTHSDLRPANVIVKGGHVLGIIDWEMAGWYPEHWEFVKAFYVWRWQNDWGTRLLEIMQPYYCEQAVHSWLTQVLL</sequence>
<evidence type="ECO:0000313" key="1">
    <source>
        <dbReference type="EMBL" id="KAF2468145.1"/>
    </source>
</evidence>
<keyword evidence="2" id="KW-1185">Reference proteome</keyword>
<reference evidence="1" key="1">
    <citation type="journal article" date="2020" name="Stud. Mycol.">
        <title>101 Dothideomycetes genomes: a test case for predicting lifestyles and emergence of pathogens.</title>
        <authorList>
            <person name="Haridas S."/>
            <person name="Albert R."/>
            <person name="Binder M."/>
            <person name="Bloem J."/>
            <person name="Labutti K."/>
            <person name="Salamov A."/>
            <person name="Andreopoulos B."/>
            <person name="Baker S."/>
            <person name="Barry K."/>
            <person name="Bills G."/>
            <person name="Bluhm B."/>
            <person name="Cannon C."/>
            <person name="Castanera R."/>
            <person name="Culley D."/>
            <person name="Daum C."/>
            <person name="Ezra D."/>
            <person name="Gonzalez J."/>
            <person name="Henrissat B."/>
            <person name="Kuo A."/>
            <person name="Liang C."/>
            <person name="Lipzen A."/>
            <person name="Lutzoni F."/>
            <person name="Magnuson J."/>
            <person name="Mondo S."/>
            <person name="Nolan M."/>
            <person name="Ohm R."/>
            <person name="Pangilinan J."/>
            <person name="Park H.-J."/>
            <person name="Ramirez L."/>
            <person name="Alfaro M."/>
            <person name="Sun H."/>
            <person name="Tritt A."/>
            <person name="Yoshinaga Y."/>
            <person name="Zwiers L.-H."/>
            <person name="Turgeon B."/>
            <person name="Goodwin S."/>
            <person name="Spatafora J."/>
            <person name="Crous P."/>
            <person name="Grigoriev I."/>
        </authorList>
    </citation>
    <scope>NUCLEOTIDE SEQUENCE</scope>
    <source>
        <strain evidence="1">ATCC 200398</strain>
    </source>
</reference>
<comment type="caution">
    <text evidence="1">The sequence shown here is derived from an EMBL/GenBank/DDBJ whole genome shotgun (WGS) entry which is preliminary data.</text>
</comment>
<name>A0ACB6QNN3_9PLEO</name>
<evidence type="ECO:0000313" key="2">
    <source>
        <dbReference type="Proteomes" id="UP000799755"/>
    </source>
</evidence>
<dbReference type="Proteomes" id="UP000799755">
    <property type="component" value="Unassembled WGS sequence"/>
</dbReference>
<gene>
    <name evidence="1" type="ORF">BDR25DRAFT_335539</name>
</gene>